<dbReference type="SUPFAM" id="SSF56672">
    <property type="entry name" value="DNA/RNA polymerases"/>
    <property type="match status" value="1"/>
</dbReference>
<dbReference type="PANTHER" id="PTHR35369">
    <property type="entry name" value="BLR3025 PROTEIN-RELATED"/>
    <property type="match status" value="1"/>
</dbReference>
<protein>
    <submittedName>
        <fullName evidence="4">DNA polymerase Y family protein</fullName>
    </submittedName>
</protein>
<dbReference type="PANTHER" id="PTHR35369:SF2">
    <property type="entry name" value="BLR3025 PROTEIN"/>
    <property type="match status" value="1"/>
</dbReference>
<name>A0ABX8WPA7_9GAMM</name>
<sequence length="476" mass="53487">MLWACIHLPRLALDAVLRQVPDPTLPVALVEGHAQSRLIHSVNAVAEAGGIAAGMRLATAQAILPDLKCVPYDAASESKWQQFLAAWAYRHSSQVSTLWPNAIVLEVKASFQLFGPWPVIESRLRSELSELGFEHRIAMAPVARAAHVFAQLQDGFAVPDEDVMLRALNQVPVECAGLPDKTAERLKQTGIRKLGQVMALPADGLRRRVGSEVPELLAKMRGQAFESLPLYAPPDHFDARVELDYEVSAQQALLFPMRRLIQDLAVHLSIRDGGVQHFLLRLEHEGQGRHTDMQVGLITAEREASMLFDIAKSRLERVRIPAPVVGLRLIARELPAFTPSVRDLFDLKNSCTMPWPQLRERLRARLGDTAVHRLAAADDPRPERAWMRVQGVQDAACMKKAPPRPPRPLWLLQRPIPLRESNPRILSGPERLESGWWDGEDARRDYYVLETRMGQRAWAFTVPGEQAHWMLHGWFA</sequence>
<evidence type="ECO:0000256" key="2">
    <source>
        <dbReference type="ARBA" id="ARBA00022763"/>
    </source>
</evidence>
<comment type="similarity">
    <text evidence="1">Belongs to the DNA polymerase type-Y family.</text>
</comment>
<gene>
    <name evidence="4" type="ORF">H8L67_07190</name>
</gene>
<evidence type="ECO:0000313" key="5">
    <source>
        <dbReference type="Proteomes" id="UP000824755"/>
    </source>
</evidence>
<dbReference type="InterPro" id="IPR050356">
    <property type="entry name" value="SulA_CellDiv_inhibitor"/>
</dbReference>
<keyword evidence="5" id="KW-1185">Reference proteome</keyword>
<dbReference type="InterPro" id="IPR043502">
    <property type="entry name" value="DNA/RNA_pol_sf"/>
</dbReference>
<keyword evidence="2" id="KW-0227">DNA damage</keyword>
<dbReference type="InterPro" id="IPR043128">
    <property type="entry name" value="Rev_trsase/Diguanyl_cyclase"/>
</dbReference>
<dbReference type="Gene3D" id="3.30.70.270">
    <property type="match status" value="1"/>
</dbReference>
<dbReference type="InterPro" id="IPR001126">
    <property type="entry name" value="UmuC"/>
</dbReference>
<dbReference type="Pfam" id="PF00817">
    <property type="entry name" value="IMS"/>
    <property type="match status" value="1"/>
</dbReference>
<dbReference type="CDD" id="cd03468">
    <property type="entry name" value="PolY_like"/>
    <property type="match status" value="1"/>
</dbReference>
<dbReference type="RefSeq" id="WP_220379170.1">
    <property type="nucleotide sequence ID" value="NZ_CP080544.1"/>
</dbReference>
<dbReference type="Gene3D" id="3.40.1170.60">
    <property type="match status" value="1"/>
</dbReference>
<proteinExistence type="inferred from homology"/>
<accession>A0ABX8WPA7</accession>
<evidence type="ECO:0000259" key="3">
    <source>
        <dbReference type="Pfam" id="PF00817"/>
    </source>
</evidence>
<feature type="domain" description="UmuC" evidence="3">
    <location>
        <begin position="25"/>
        <end position="148"/>
    </location>
</feature>
<dbReference type="Proteomes" id="UP000824755">
    <property type="component" value="Chromosome"/>
</dbReference>
<dbReference type="EMBL" id="CP080544">
    <property type="protein sequence ID" value="QYR52384.1"/>
    <property type="molecule type" value="Genomic_DNA"/>
</dbReference>
<reference evidence="4 5" key="1">
    <citation type="submission" date="2021-08" db="EMBL/GenBank/DDBJ databases">
        <title>Lysobacter sp. strain CJ11 Genome sequencing and assembly.</title>
        <authorList>
            <person name="Kim I."/>
        </authorList>
    </citation>
    <scope>NUCLEOTIDE SEQUENCE [LARGE SCALE GENOMIC DNA]</scope>
    <source>
        <strain evidence="4 5">CJ11</strain>
    </source>
</reference>
<evidence type="ECO:0000256" key="1">
    <source>
        <dbReference type="ARBA" id="ARBA00010945"/>
    </source>
</evidence>
<organism evidence="4 5">
    <name type="scientific">Lysobacter soyae</name>
    <dbReference type="NCBI Taxonomy" id="2764185"/>
    <lineage>
        <taxon>Bacteria</taxon>
        <taxon>Pseudomonadati</taxon>
        <taxon>Pseudomonadota</taxon>
        <taxon>Gammaproteobacteria</taxon>
        <taxon>Lysobacterales</taxon>
        <taxon>Lysobacteraceae</taxon>
        <taxon>Lysobacter</taxon>
    </lineage>
</organism>
<evidence type="ECO:0000313" key="4">
    <source>
        <dbReference type="EMBL" id="QYR52384.1"/>
    </source>
</evidence>